<evidence type="ECO:0000313" key="9">
    <source>
        <dbReference type="EMBL" id="OQS02872.1"/>
    </source>
</evidence>
<protein>
    <recommendedName>
        <fullName evidence="7">Amino acid transporter</fullName>
    </recommendedName>
</protein>
<reference evidence="9 10" key="1">
    <citation type="journal article" date="2014" name="Genome Biol. Evol.">
        <title>The secreted proteins of Achlya hypogyna and Thraustotheca clavata identify the ancestral oomycete secretome and reveal gene acquisitions by horizontal gene transfer.</title>
        <authorList>
            <person name="Misner I."/>
            <person name="Blouin N."/>
            <person name="Leonard G."/>
            <person name="Richards T.A."/>
            <person name="Lane C.E."/>
        </authorList>
    </citation>
    <scope>NUCLEOTIDE SEQUENCE [LARGE SCALE GENOMIC DNA]</scope>
    <source>
        <strain evidence="9 10">ATCC 34112</strain>
    </source>
</reference>
<feature type="transmembrane region" description="Helical" evidence="7">
    <location>
        <begin position="386"/>
        <end position="411"/>
    </location>
</feature>
<evidence type="ECO:0000256" key="6">
    <source>
        <dbReference type="ARBA" id="ARBA00023136"/>
    </source>
</evidence>
<evidence type="ECO:0000256" key="2">
    <source>
        <dbReference type="ARBA" id="ARBA00022448"/>
    </source>
</evidence>
<dbReference type="InterPro" id="IPR036458">
    <property type="entry name" value="Na:dicarbo_symporter_sf"/>
</dbReference>
<keyword evidence="5 7" id="KW-1133">Transmembrane helix</keyword>
<feature type="transmembrane region" description="Helical" evidence="7">
    <location>
        <begin position="152"/>
        <end position="177"/>
    </location>
</feature>
<evidence type="ECO:0000256" key="3">
    <source>
        <dbReference type="ARBA" id="ARBA00022475"/>
    </source>
</evidence>
<evidence type="ECO:0000256" key="7">
    <source>
        <dbReference type="RuleBase" id="RU361216"/>
    </source>
</evidence>
<organism evidence="9 10">
    <name type="scientific">Thraustotheca clavata</name>
    <dbReference type="NCBI Taxonomy" id="74557"/>
    <lineage>
        <taxon>Eukaryota</taxon>
        <taxon>Sar</taxon>
        <taxon>Stramenopiles</taxon>
        <taxon>Oomycota</taxon>
        <taxon>Saprolegniomycetes</taxon>
        <taxon>Saprolegniales</taxon>
        <taxon>Achlyaceae</taxon>
        <taxon>Thraustotheca</taxon>
    </lineage>
</organism>
<dbReference type="AlphaFoldDB" id="A0A1V9ZXX5"/>
<dbReference type="Pfam" id="PF00375">
    <property type="entry name" value="SDF"/>
    <property type="match status" value="2"/>
</dbReference>
<keyword evidence="2 7" id="KW-0813">Transport</keyword>
<comment type="similarity">
    <text evidence="7">Belongs to the dicarboxylate/amino acid:cation symporter (DAACS) (TC 2.A.23) family.</text>
</comment>
<keyword evidence="6 7" id="KW-0472">Membrane</keyword>
<evidence type="ECO:0000256" key="8">
    <source>
        <dbReference type="SAM" id="MobiDB-lite"/>
    </source>
</evidence>
<dbReference type="GO" id="GO:0005886">
    <property type="term" value="C:plasma membrane"/>
    <property type="evidence" value="ECO:0007669"/>
    <property type="project" value="UniProtKB-SubCell"/>
</dbReference>
<keyword evidence="7" id="KW-0769">Symport</keyword>
<feature type="compositionally biased region" description="Low complexity" evidence="8">
    <location>
        <begin position="38"/>
        <end position="53"/>
    </location>
</feature>
<feature type="region of interest" description="Disordered" evidence="8">
    <location>
        <begin position="20"/>
        <end position="59"/>
    </location>
</feature>
<feature type="transmembrane region" description="Helical" evidence="7">
    <location>
        <begin position="189"/>
        <end position="211"/>
    </location>
</feature>
<dbReference type="PRINTS" id="PR00173">
    <property type="entry name" value="EDTRNSPORT"/>
</dbReference>
<feature type="transmembrane region" description="Helical" evidence="7">
    <location>
        <begin position="423"/>
        <end position="447"/>
    </location>
</feature>
<dbReference type="OrthoDB" id="5877963at2759"/>
<dbReference type="Gene3D" id="1.10.3860.10">
    <property type="entry name" value="Sodium:dicarboxylate symporter"/>
    <property type="match status" value="1"/>
</dbReference>
<gene>
    <name evidence="9" type="ORF">THRCLA_04797</name>
</gene>
<keyword evidence="3" id="KW-1003">Cell membrane</keyword>
<evidence type="ECO:0000256" key="4">
    <source>
        <dbReference type="ARBA" id="ARBA00022692"/>
    </source>
</evidence>
<name>A0A1V9ZXX5_9STRA</name>
<evidence type="ECO:0000256" key="1">
    <source>
        <dbReference type="ARBA" id="ARBA00004651"/>
    </source>
</evidence>
<sequence length="585" mass="62991">MTNSKGIYLYDGDAFSTPTAVRQQYTTPTRERRLSRPNDAVSVASTTSSNSRRVPAAIENGLRTDFKTTPQSDVSLPGTPPISGRDFHGDPIMEEENQNIVLQNAYKKTTSGFSTSLAILICAGLGASLGVALGKANPSADTQALVALPGNLFVRCLKCLIVPLVLCMMSVSVAEVLELKRTSLLTWRTAGLFFLTSFLSACQGITFALIYKSVIEYDIESSDSKANSLPMVALKCANGLFLHTAENGSVSCLEKFSNGTTNQYSLLDVNNVLNLASSTTALSLTDQAISIVDQLVPDNLFNALSQGTLLSVIAFALPFGFAISLSHNTHNGPNQLLLFVRQVRNALLLLVSAILRFTPIAVLFLIADATATYTSTASQFASQAGYAVLFYFIGVVTHVGIVLPLVTVLLIRINPYAYMRQLVPAYVFGFGCMSSLATLPVAVAVIHQTRKVTRSTANLVMCLGTPTNMNAAGLYHPTMVVFMAQISGHGSELTTPKIVILFFISLLGSMGTAPVPNAGLIMLLTVWKTVFPDIALPHSFVYVVAMDFLLARVRVMVNLNGNMIVTRILANSLDETSTDEEHLYN</sequence>
<dbReference type="PANTHER" id="PTHR42865">
    <property type="entry name" value="PROTON/GLUTAMATE-ASPARTATE SYMPORTER"/>
    <property type="match status" value="1"/>
</dbReference>
<feature type="transmembrane region" description="Helical" evidence="7">
    <location>
        <begin position="346"/>
        <end position="366"/>
    </location>
</feature>
<evidence type="ECO:0000313" key="10">
    <source>
        <dbReference type="Proteomes" id="UP000243217"/>
    </source>
</evidence>
<feature type="transmembrane region" description="Helical" evidence="7">
    <location>
        <begin position="498"/>
        <end position="527"/>
    </location>
</feature>
<comment type="subcellular location">
    <subcellularLocation>
        <location evidence="1">Cell membrane</location>
        <topology evidence="1">Multi-pass membrane protein</topology>
    </subcellularLocation>
    <subcellularLocation>
        <location evidence="7">Membrane</location>
        <topology evidence="7">Multi-pass membrane protein</topology>
    </subcellularLocation>
</comment>
<evidence type="ECO:0000256" key="5">
    <source>
        <dbReference type="ARBA" id="ARBA00022989"/>
    </source>
</evidence>
<dbReference type="GO" id="GO:0015293">
    <property type="term" value="F:symporter activity"/>
    <property type="evidence" value="ECO:0007669"/>
    <property type="project" value="UniProtKB-UniRule"/>
</dbReference>
<feature type="transmembrane region" description="Helical" evidence="7">
    <location>
        <begin position="303"/>
        <end position="325"/>
    </location>
</feature>
<feature type="transmembrane region" description="Helical" evidence="7">
    <location>
        <begin position="539"/>
        <end position="557"/>
    </location>
</feature>
<proteinExistence type="inferred from homology"/>
<feature type="transmembrane region" description="Helical" evidence="7">
    <location>
        <begin position="112"/>
        <end position="132"/>
    </location>
</feature>
<accession>A0A1V9ZXX5</accession>
<dbReference type="PANTHER" id="PTHR42865:SF7">
    <property type="entry name" value="PROTON_GLUTAMATE-ASPARTATE SYMPORTER"/>
    <property type="match status" value="1"/>
</dbReference>
<keyword evidence="4 7" id="KW-0812">Transmembrane</keyword>
<dbReference type="Proteomes" id="UP000243217">
    <property type="component" value="Unassembled WGS sequence"/>
</dbReference>
<dbReference type="EMBL" id="JNBS01001062">
    <property type="protein sequence ID" value="OQS02872.1"/>
    <property type="molecule type" value="Genomic_DNA"/>
</dbReference>
<dbReference type="SUPFAM" id="SSF118215">
    <property type="entry name" value="Proton glutamate symport protein"/>
    <property type="match status" value="1"/>
</dbReference>
<comment type="caution">
    <text evidence="9">The sequence shown here is derived from an EMBL/GenBank/DDBJ whole genome shotgun (WGS) entry which is preliminary data.</text>
</comment>
<dbReference type="STRING" id="74557.A0A1V9ZXX5"/>
<dbReference type="InterPro" id="IPR001991">
    <property type="entry name" value="Na-dicarboxylate_symporter"/>
</dbReference>
<keyword evidence="10" id="KW-1185">Reference proteome</keyword>